<feature type="signal peptide" evidence="2">
    <location>
        <begin position="1"/>
        <end position="17"/>
    </location>
</feature>
<dbReference type="AlphaFoldDB" id="A0A563UI17"/>
<keyword evidence="2" id="KW-0732">Signal</keyword>
<name>A0A563UI17_9SPHI</name>
<evidence type="ECO:0000256" key="2">
    <source>
        <dbReference type="SAM" id="SignalP"/>
    </source>
</evidence>
<accession>A0A563UI17</accession>
<feature type="region of interest" description="Disordered" evidence="1">
    <location>
        <begin position="23"/>
        <end position="78"/>
    </location>
</feature>
<evidence type="ECO:0000313" key="4">
    <source>
        <dbReference type="Proteomes" id="UP000320042"/>
    </source>
</evidence>
<dbReference type="Proteomes" id="UP000320042">
    <property type="component" value="Unassembled WGS sequence"/>
</dbReference>
<dbReference type="OrthoDB" id="799219at2"/>
<feature type="compositionally biased region" description="Basic and acidic residues" evidence="1">
    <location>
        <begin position="65"/>
        <end position="78"/>
    </location>
</feature>
<feature type="chain" id="PRO_5021899263" evidence="2">
    <location>
        <begin position="18"/>
        <end position="78"/>
    </location>
</feature>
<dbReference type="PROSITE" id="PS51257">
    <property type="entry name" value="PROKAR_LIPOPROTEIN"/>
    <property type="match status" value="1"/>
</dbReference>
<gene>
    <name evidence="3" type="ORF">FPZ43_00095</name>
</gene>
<dbReference type="RefSeq" id="WP_146379815.1">
    <property type="nucleotide sequence ID" value="NZ_VOEJ01000001.1"/>
</dbReference>
<evidence type="ECO:0000313" key="3">
    <source>
        <dbReference type="EMBL" id="TWR30919.1"/>
    </source>
</evidence>
<dbReference type="EMBL" id="VOEJ01000001">
    <property type="protein sequence ID" value="TWR30919.1"/>
    <property type="molecule type" value="Genomic_DNA"/>
</dbReference>
<protein>
    <submittedName>
        <fullName evidence="3">Uncharacterized protein</fullName>
    </submittedName>
</protein>
<comment type="caution">
    <text evidence="3">The sequence shown here is derived from an EMBL/GenBank/DDBJ whole genome shotgun (WGS) entry which is preliminary data.</text>
</comment>
<keyword evidence="4" id="KW-1185">Reference proteome</keyword>
<sequence length="78" mass="8220">MKKSIAILYLLVSIAFAACDDTSTSAVGTNDKPDSAVFDSADNGVGRPEETKEDTSANNVGPGSEKTHAIDSEHKQKH</sequence>
<proteinExistence type="predicted"/>
<evidence type="ECO:0000256" key="1">
    <source>
        <dbReference type="SAM" id="MobiDB-lite"/>
    </source>
</evidence>
<reference evidence="3 4" key="1">
    <citation type="submission" date="2019-07" db="EMBL/GenBank/DDBJ databases">
        <authorList>
            <person name="Kim J."/>
        </authorList>
    </citation>
    <scope>NUCLEOTIDE SEQUENCE [LARGE SCALE GENOMIC DNA]</scope>
    <source>
        <strain evidence="4">dk17</strain>
    </source>
</reference>
<organism evidence="3 4">
    <name type="scientific">Mucilaginibacter pallidiroseus</name>
    <dbReference type="NCBI Taxonomy" id="2599295"/>
    <lineage>
        <taxon>Bacteria</taxon>
        <taxon>Pseudomonadati</taxon>
        <taxon>Bacteroidota</taxon>
        <taxon>Sphingobacteriia</taxon>
        <taxon>Sphingobacteriales</taxon>
        <taxon>Sphingobacteriaceae</taxon>
        <taxon>Mucilaginibacter</taxon>
    </lineage>
</organism>